<organism evidence="5 6">
    <name type="scientific">Nepenthes gracilis</name>
    <name type="common">Slender pitcher plant</name>
    <dbReference type="NCBI Taxonomy" id="150966"/>
    <lineage>
        <taxon>Eukaryota</taxon>
        <taxon>Viridiplantae</taxon>
        <taxon>Streptophyta</taxon>
        <taxon>Embryophyta</taxon>
        <taxon>Tracheophyta</taxon>
        <taxon>Spermatophyta</taxon>
        <taxon>Magnoliopsida</taxon>
        <taxon>eudicotyledons</taxon>
        <taxon>Gunneridae</taxon>
        <taxon>Pentapetalae</taxon>
        <taxon>Caryophyllales</taxon>
        <taxon>Nepenthaceae</taxon>
        <taxon>Nepenthes</taxon>
    </lineage>
</organism>
<dbReference type="InterPro" id="IPR036612">
    <property type="entry name" value="KH_dom_type_1_sf"/>
</dbReference>
<dbReference type="PANTHER" id="PTHR10288">
    <property type="entry name" value="KH DOMAIN CONTAINING RNA BINDING PROTEIN"/>
    <property type="match status" value="1"/>
</dbReference>
<sequence length="413" mass="44079">MAQQQGQYSVNPIQHAALQQQSYAPQPQYAAPPLQAPQPLYLPFLPHPYNQYHPQSAAPQLQPSLHPLTQYSLPPQPTYAQPHIQAHAQLHNERPTAKRPRESATSPGRVEMAGDVPSPKRKKGQDVLFRIVVPSREIGKLIGKAGCRIQKIREEVNANIKIADAIARYEERVIIISSKDNGDEVTDAEKALHQIASLILKEDNGSIEVLKVSAAAAVSATGSVGSTGGISMDGSLGTIGGINAVHSGANAIKFLIAGSQAGGLIGVSGQNIEKIRESSGATITVLAPNQLPFCASAHESDRLVQISGEVQAVLKAVGEIGRQLRENPPKQVISISPAYNYSTTRTAMQYLDPTAAEYVTMDMLIPETMVGGLIGRCGSNISRIRNESGAMIKAIDSMMKADTNNIGSLISSP</sequence>
<evidence type="ECO:0000256" key="2">
    <source>
        <dbReference type="PROSITE-ProRule" id="PRU00117"/>
    </source>
</evidence>
<dbReference type="PROSITE" id="PS50084">
    <property type="entry name" value="KH_TYPE_1"/>
    <property type="match status" value="3"/>
</dbReference>
<reference evidence="5" key="1">
    <citation type="submission" date="2023-05" db="EMBL/GenBank/DDBJ databases">
        <title>Nepenthes gracilis genome sequencing.</title>
        <authorList>
            <person name="Fukushima K."/>
        </authorList>
    </citation>
    <scope>NUCLEOTIDE SEQUENCE</scope>
    <source>
        <strain evidence="5">SING2019-196</strain>
    </source>
</reference>
<name>A0AAD3T369_NEPGR</name>
<evidence type="ECO:0000259" key="4">
    <source>
        <dbReference type="SMART" id="SM00322"/>
    </source>
</evidence>
<dbReference type="GO" id="GO:0003723">
    <property type="term" value="F:RNA binding"/>
    <property type="evidence" value="ECO:0007669"/>
    <property type="project" value="UniProtKB-UniRule"/>
</dbReference>
<feature type="domain" description="K Homology" evidence="4">
    <location>
        <begin position="248"/>
        <end position="325"/>
    </location>
</feature>
<dbReference type="CDD" id="cd22460">
    <property type="entry name" value="KH-I_PEPPER_rpt2_like"/>
    <property type="match status" value="1"/>
</dbReference>
<keyword evidence="6" id="KW-1185">Reference proteome</keyword>
<protein>
    <recommendedName>
        <fullName evidence="4">K Homology domain-containing protein</fullName>
    </recommendedName>
</protein>
<evidence type="ECO:0000313" key="5">
    <source>
        <dbReference type="EMBL" id="GMH21649.1"/>
    </source>
</evidence>
<proteinExistence type="predicted"/>
<dbReference type="Pfam" id="PF00013">
    <property type="entry name" value="KH_1"/>
    <property type="match status" value="3"/>
</dbReference>
<dbReference type="SUPFAM" id="SSF54791">
    <property type="entry name" value="Eukaryotic type KH-domain (KH-domain type I)"/>
    <property type="match status" value="3"/>
</dbReference>
<comment type="caution">
    <text evidence="5">The sequence shown here is derived from an EMBL/GenBank/DDBJ whole genome shotgun (WGS) entry which is preliminary data.</text>
</comment>
<dbReference type="SMART" id="SM00322">
    <property type="entry name" value="KH"/>
    <property type="match status" value="3"/>
</dbReference>
<evidence type="ECO:0000256" key="1">
    <source>
        <dbReference type="ARBA" id="ARBA00022737"/>
    </source>
</evidence>
<feature type="compositionally biased region" description="Basic and acidic residues" evidence="3">
    <location>
        <begin position="90"/>
        <end position="102"/>
    </location>
</feature>
<dbReference type="AlphaFoldDB" id="A0AAD3T369"/>
<evidence type="ECO:0000256" key="3">
    <source>
        <dbReference type="SAM" id="MobiDB-lite"/>
    </source>
</evidence>
<keyword evidence="1" id="KW-0677">Repeat</keyword>
<feature type="region of interest" description="Disordered" evidence="3">
    <location>
        <begin position="90"/>
        <end position="121"/>
    </location>
</feature>
<keyword evidence="2" id="KW-0694">RNA-binding</keyword>
<gene>
    <name evidence="5" type="ORF">Nepgr_023491</name>
</gene>
<feature type="domain" description="K Homology" evidence="4">
    <location>
        <begin position="125"/>
        <end position="200"/>
    </location>
</feature>
<dbReference type="InterPro" id="IPR004087">
    <property type="entry name" value="KH_dom"/>
</dbReference>
<feature type="domain" description="K Homology" evidence="4">
    <location>
        <begin position="357"/>
        <end position="411"/>
    </location>
</feature>
<dbReference type="InterPro" id="IPR004088">
    <property type="entry name" value="KH_dom_type_1"/>
</dbReference>
<dbReference type="Gene3D" id="3.30.1370.10">
    <property type="entry name" value="K Homology domain, type 1"/>
    <property type="match status" value="3"/>
</dbReference>
<accession>A0AAD3T369</accession>
<evidence type="ECO:0000313" key="6">
    <source>
        <dbReference type="Proteomes" id="UP001279734"/>
    </source>
</evidence>
<dbReference type="EMBL" id="BSYO01000023">
    <property type="protein sequence ID" value="GMH21649.1"/>
    <property type="molecule type" value="Genomic_DNA"/>
</dbReference>
<dbReference type="Proteomes" id="UP001279734">
    <property type="component" value="Unassembled WGS sequence"/>
</dbReference>